<evidence type="ECO:0008006" key="4">
    <source>
        <dbReference type="Google" id="ProtNLM"/>
    </source>
</evidence>
<dbReference type="RefSeq" id="WP_328939210.1">
    <property type="nucleotide sequence ID" value="NZ_CP108133.1"/>
</dbReference>
<reference evidence="2" key="1">
    <citation type="submission" date="2022-10" db="EMBL/GenBank/DDBJ databases">
        <title>The complete genomes of actinobacterial strains from the NBC collection.</title>
        <authorList>
            <person name="Joergensen T.S."/>
            <person name="Alvarez Arevalo M."/>
            <person name="Sterndorff E.B."/>
            <person name="Faurdal D."/>
            <person name="Vuksanovic O."/>
            <person name="Mourched A.-S."/>
            <person name="Charusanti P."/>
            <person name="Shaw S."/>
            <person name="Blin K."/>
            <person name="Weber T."/>
        </authorList>
    </citation>
    <scope>NUCLEOTIDE SEQUENCE</scope>
    <source>
        <strain evidence="2">NBC_00189</strain>
    </source>
</reference>
<protein>
    <recommendedName>
        <fullName evidence="4">PH domain-containing protein</fullName>
    </recommendedName>
</protein>
<evidence type="ECO:0000313" key="2">
    <source>
        <dbReference type="EMBL" id="WTP53419.1"/>
    </source>
</evidence>
<sequence>MSSDERNQWVNTAHAVADDAELNAALIPGANELRERLQDALNVARISFFVDAHESEQEPYMSEFDTSHSIALLSAYMRGDEALPTPTLRERRERAQREARQDL</sequence>
<dbReference type="Proteomes" id="UP001432166">
    <property type="component" value="Chromosome"/>
</dbReference>
<feature type="region of interest" description="Disordered" evidence="1">
    <location>
        <begin position="82"/>
        <end position="103"/>
    </location>
</feature>
<proteinExistence type="predicted"/>
<evidence type="ECO:0000313" key="3">
    <source>
        <dbReference type="Proteomes" id="UP001432166"/>
    </source>
</evidence>
<keyword evidence="3" id="KW-1185">Reference proteome</keyword>
<organism evidence="2 3">
    <name type="scientific">Streptomyces tauricus</name>
    <dbReference type="NCBI Taxonomy" id="68274"/>
    <lineage>
        <taxon>Bacteria</taxon>
        <taxon>Bacillati</taxon>
        <taxon>Actinomycetota</taxon>
        <taxon>Actinomycetes</taxon>
        <taxon>Kitasatosporales</taxon>
        <taxon>Streptomycetaceae</taxon>
        <taxon>Streptomyces</taxon>
        <taxon>Streptomyces aurantiacus group</taxon>
    </lineage>
</organism>
<feature type="compositionally biased region" description="Basic and acidic residues" evidence="1">
    <location>
        <begin position="88"/>
        <end position="103"/>
    </location>
</feature>
<dbReference type="EMBL" id="CP108133">
    <property type="protein sequence ID" value="WTP53419.1"/>
    <property type="molecule type" value="Genomic_DNA"/>
</dbReference>
<evidence type="ECO:0000256" key="1">
    <source>
        <dbReference type="SAM" id="MobiDB-lite"/>
    </source>
</evidence>
<gene>
    <name evidence="2" type="ORF">OG288_36930</name>
</gene>
<accession>A0ABZ1JP55</accession>
<name>A0ABZ1JP55_9ACTN</name>